<evidence type="ECO:0000313" key="6">
    <source>
        <dbReference type="EMBL" id="KAK5085435.1"/>
    </source>
</evidence>
<evidence type="ECO:0000256" key="1">
    <source>
        <dbReference type="ARBA" id="ARBA00022574"/>
    </source>
</evidence>
<dbReference type="PROSITE" id="PS50082">
    <property type="entry name" value="WD_REPEATS_2"/>
    <property type="match status" value="2"/>
</dbReference>
<dbReference type="PRINTS" id="PR00320">
    <property type="entry name" value="GPROTEINBRPT"/>
</dbReference>
<dbReference type="PANTHER" id="PTHR19920">
    <property type="entry name" value="WD40 PROTEIN CIAO1"/>
    <property type="match status" value="1"/>
</dbReference>
<dbReference type="GO" id="GO:0016226">
    <property type="term" value="P:iron-sulfur cluster assembly"/>
    <property type="evidence" value="ECO:0007669"/>
    <property type="project" value="UniProtKB-UniRule"/>
</dbReference>
<feature type="region of interest" description="Disordered" evidence="5">
    <location>
        <begin position="85"/>
        <end position="107"/>
    </location>
</feature>
<gene>
    <name evidence="3 6" type="primary">CIA1</name>
    <name evidence="6" type="ORF">LTR05_004720</name>
</gene>
<keyword evidence="2" id="KW-0677">Repeat</keyword>
<dbReference type="GO" id="GO:0097361">
    <property type="term" value="C:cytosolic [4Fe-4S] assembly targeting complex"/>
    <property type="evidence" value="ECO:0007669"/>
    <property type="project" value="InterPro"/>
</dbReference>
<keyword evidence="1 4" id="KW-0853">WD repeat</keyword>
<evidence type="ECO:0000256" key="3">
    <source>
        <dbReference type="HAMAP-Rule" id="MF_03037"/>
    </source>
</evidence>
<comment type="caution">
    <text evidence="6">The sequence shown here is derived from an EMBL/GenBank/DDBJ whole genome shotgun (WGS) entry which is preliminary data.</text>
</comment>
<feature type="compositionally biased region" description="Low complexity" evidence="5">
    <location>
        <begin position="392"/>
        <end position="409"/>
    </location>
</feature>
<dbReference type="AlphaFoldDB" id="A0AAN7T0H6"/>
<name>A0AAN7T0H6_9EURO</name>
<dbReference type="InterPro" id="IPR036322">
    <property type="entry name" value="WD40_repeat_dom_sf"/>
</dbReference>
<dbReference type="InterPro" id="IPR020472">
    <property type="entry name" value="WD40_PAC1"/>
</dbReference>
<feature type="compositionally biased region" description="Low complexity" evidence="5">
    <location>
        <begin position="13"/>
        <end position="27"/>
    </location>
</feature>
<dbReference type="InterPro" id="IPR001680">
    <property type="entry name" value="WD40_rpt"/>
</dbReference>
<feature type="repeat" description="WD" evidence="4">
    <location>
        <begin position="40"/>
        <end position="63"/>
    </location>
</feature>
<dbReference type="PANTHER" id="PTHR19920:SF0">
    <property type="entry name" value="CYTOSOLIC IRON-SULFUR PROTEIN ASSEMBLY PROTEIN CIAO1-RELATED"/>
    <property type="match status" value="1"/>
</dbReference>
<feature type="region of interest" description="Disordered" evidence="5">
    <location>
        <begin position="257"/>
        <end position="280"/>
    </location>
</feature>
<dbReference type="Pfam" id="PF00400">
    <property type="entry name" value="WD40"/>
    <property type="match status" value="2"/>
</dbReference>
<accession>A0AAN7T0H6</accession>
<evidence type="ECO:0000256" key="2">
    <source>
        <dbReference type="ARBA" id="ARBA00022737"/>
    </source>
</evidence>
<evidence type="ECO:0000256" key="4">
    <source>
        <dbReference type="PROSITE-ProRule" id="PRU00221"/>
    </source>
</evidence>
<proteinExistence type="inferred from homology"/>
<dbReference type="InterPro" id="IPR019775">
    <property type="entry name" value="WD40_repeat_CS"/>
</dbReference>
<evidence type="ECO:0000313" key="7">
    <source>
        <dbReference type="Proteomes" id="UP001309876"/>
    </source>
</evidence>
<feature type="repeat" description="WD" evidence="4">
    <location>
        <begin position="185"/>
        <end position="220"/>
    </location>
</feature>
<dbReference type="InterPro" id="IPR015943">
    <property type="entry name" value="WD40/YVTN_repeat-like_dom_sf"/>
</dbReference>
<dbReference type="EMBL" id="JAVRRJ010000004">
    <property type="protein sequence ID" value="KAK5085435.1"/>
    <property type="molecule type" value="Genomic_DNA"/>
</dbReference>
<dbReference type="SMART" id="SM00320">
    <property type="entry name" value="WD40"/>
    <property type="match status" value="7"/>
</dbReference>
<sequence length="574" mass="63939">MATTSLESIPQLTHHTTLHCPTTGTRTWSSAPHLSSRAPLLATATSDRSVNIWDMRSWRLLSTIAGGHKRSIRCVGWKDYGEKRKKRRKDVDMEDGEDEPRGDPVILASGSFDANCGLWVWNQDKGLQQGRQKQREGGSESASTRPGAVPGAFDDDDDMDQEQDFTNTAQEEEEDEEDWHFSTLLTGPDSEIKDLAFSPPHYGANLLATCSRDKSVWVWEEVEPEEWETVAVLGEHAGDVKCVTWLAGARTSRREISSRLRRRRTKDEGDTGPETGDDDDEVILGSRELLASGSYDDTIRLHHDDESEGDWITIAVLTGHDGTVWDVRFESYVNLASYPTETTVEEVIVDWAPRLISCSDDLTVKVWTRKLSEKETDEKKMRIEEIRRGQRTTNTTDADGDAAVAPPTGFSGRIPSTIRPPTSTEKWIEEATLPAVHVRSIYAVDWSAKTGLAVSCGGDGVLAVYKEVTADSAQKDTDVVMDGTNGQDDEGDIKKLPTEWKVVAIVEAAHDEYEVNHVCWAPKRDGKRREELGAGASLDDDDDQEEYIVSTGDDGQVKVWKLPEDLFKELRSDT</sequence>
<keyword evidence="7" id="KW-1185">Reference proteome</keyword>
<reference evidence="6 7" key="1">
    <citation type="submission" date="2023-08" db="EMBL/GenBank/DDBJ databases">
        <title>Black Yeasts Isolated from many extreme environments.</title>
        <authorList>
            <person name="Coleine C."/>
            <person name="Stajich J.E."/>
            <person name="Selbmann L."/>
        </authorList>
    </citation>
    <scope>NUCLEOTIDE SEQUENCE [LARGE SCALE GENOMIC DNA]</scope>
    <source>
        <strain evidence="6 7">CCFEE 5910</strain>
    </source>
</reference>
<dbReference type="SUPFAM" id="SSF50978">
    <property type="entry name" value="WD40 repeat-like"/>
    <property type="match status" value="1"/>
</dbReference>
<organism evidence="6 7">
    <name type="scientific">Lithohypha guttulata</name>
    <dbReference type="NCBI Taxonomy" id="1690604"/>
    <lineage>
        <taxon>Eukaryota</taxon>
        <taxon>Fungi</taxon>
        <taxon>Dikarya</taxon>
        <taxon>Ascomycota</taxon>
        <taxon>Pezizomycotina</taxon>
        <taxon>Eurotiomycetes</taxon>
        <taxon>Chaetothyriomycetidae</taxon>
        <taxon>Chaetothyriales</taxon>
        <taxon>Trichomeriaceae</taxon>
        <taxon>Lithohypha</taxon>
    </lineage>
</organism>
<dbReference type="InterPro" id="IPR028608">
    <property type="entry name" value="CIAO1/Cia1"/>
</dbReference>
<feature type="region of interest" description="Disordered" evidence="5">
    <location>
        <begin position="391"/>
        <end position="421"/>
    </location>
</feature>
<dbReference type="Proteomes" id="UP001309876">
    <property type="component" value="Unassembled WGS sequence"/>
</dbReference>
<dbReference type="Gene3D" id="2.130.10.10">
    <property type="entry name" value="YVTN repeat-like/Quinoprotein amine dehydrogenase"/>
    <property type="match status" value="2"/>
</dbReference>
<feature type="region of interest" description="Disordered" evidence="5">
    <location>
        <begin position="1"/>
        <end position="34"/>
    </location>
</feature>
<comment type="function">
    <text evidence="3">Essential component of the cytosolic iron-sulfur (Fe/S) protein assembly machinery. Required for the maturation of extramitochondrial Fe/S proteins.</text>
</comment>
<dbReference type="PROSITE" id="PS00678">
    <property type="entry name" value="WD_REPEATS_1"/>
    <property type="match status" value="1"/>
</dbReference>
<dbReference type="HAMAP" id="MF_03037">
    <property type="entry name" value="ciao1"/>
    <property type="match status" value="1"/>
</dbReference>
<feature type="region of interest" description="Disordered" evidence="5">
    <location>
        <begin position="127"/>
        <end position="161"/>
    </location>
</feature>
<feature type="compositionally biased region" description="Polar residues" evidence="5">
    <location>
        <begin position="1"/>
        <end position="11"/>
    </location>
</feature>
<comment type="similarity">
    <text evidence="3">Belongs to the WD repeat CIA1 family.</text>
</comment>
<protein>
    <recommendedName>
        <fullName evidence="3">Probable cytosolic iron-sulfur protein assembly protein 1</fullName>
    </recommendedName>
</protein>
<evidence type="ECO:0000256" key="5">
    <source>
        <dbReference type="SAM" id="MobiDB-lite"/>
    </source>
</evidence>